<keyword evidence="2" id="KW-1185">Reference proteome</keyword>
<name>A0AAN6T6W1_9PEZI</name>
<proteinExistence type="predicted"/>
<reference evidence="1" key="1">
    <citation type="journal article" date="2023" name="Mol. Phylogenet. Evol.">
        <title>Genome-scale phylogeny and comparative genomics of the fungal order Sordariales.</title>
        <authorList>
            <person name="Hensen N."/>
            <person name="Bonometti L."/>
            <person name="Westerberg I."/>
            <person name="Brannstrom I.O."/>
            <person name="Guillou S."/>
            <person name="Cros-Aarteil S."/>
            <person name="Calhoun S."/>
            <person name="Haridas S."/>
            <person name="Kuo A."/>
            <person name="Mondo S."/>
            <person name="Pangilinan J."/>
            <person name="Riley R."/>
            <person name="LaButti K."/>
            <person name="Andreopoulos B."/>
            <person name="Lipzen A."/>
            <person name="Chen C."/>
            <person name="Yan M."/>
            <person name="Daum C."/>
            <person name="Ng V."/>
            <person name="Clum A."/>
            <person name="Steindorff A."/>
            <person name="Ohm R.A."/>
            <person name="Martin F."/>
            <person name="Silar P."/>
            <person name="Natvig D.O."/>
            <person name="Lalanne C."/>
            <person name="Gautier V."/>
            <person name="Ament-Velasquez S.L."/>
            <person name="Kruys A."/>
            <person name="Hutchinson M.I."/>
            <person name="Powell A.J."/>
            <person name="Barry K."/>
            <person name="Miller A.N."/>
            <person name="Grigoriev I.V."/>
            <person name="Debuchy R."/>
            <person name="Gladieux P."/>
            <person name="Hiltunen Thoren M."/>
            <person name="Johannesson H."/>
        </authorList>
    </citation>
    <scope>NUCLEOTIDE SEQUENCE</scope>
    <source>
        <strain evidence="1">CBS 757.83</strain>
    </source>
</reference>
<dbReference type="AlphaFoldDB" id="A0AAN6T6W1"/>
<organism evidence="1 2">
    <name type="scientific">Parathielavia hyrcaniae</name>
    <dbReference type="NCBI Taxonomy" id="113614"/>
    <lineage>
        <taxon>Eukaryota</taxon>
        <taxon>Fungi</taxon>
        <taxon>Dikarya</taxon>
        <taxon>Ascomycota</taxon>
        <taxon>Pezizomycotina</taxon>
        <taxon>Sordariomycetes</taxon>
        <taxon>Sordariomycetidae</taxon>
        <taxon>Sordariales</taxon>
        <taxon>Chaetomiaceae</taxon>
        <taxon>Parathielavia</taxon>
    </lineage>
</organism>
<protein>
    <submittedName>
        <fullName evidence="1">Uncharacterized protein</fullName>
    </submittedName>
</protein>
<reference evidence="1" key="2">
    <citation type="submission" date="2023-05" db="EMBL/GenBank/DDBJ databases">
        <authorList>
            <consortium name="Lawrence Berkeley National Laboratory"/>
            <person name="Steindorff A."/>
            <person name="Hensen N."/>
            <person name="Bonometti L."/>
            <person name="Westerberg I."/>
            <person name="Brannstrom I.O."/>
            <person name="Guillou S."/>
            <person name="Cros-Aarteil S."/>
            <person name="Calhoun S."/>
            <person name="Haridas S."/>
            <person name="Kuo A."/>
            <person name="Mondo S."/>
            <person name="Pangilinan J."/>
            <person name="Riley R."/>
            <person name="Labutti K."/>
            <person name="Andreopoulos B."/>
            <person name="Lipzen A."/>
            <person name="Chen C."/>
            <person name="Yanf M."/>
            <person name="Daum C."/>
            <person name="Ng V."/>
            <person name="Clum A."/>
            <person name="Ohm R."/>
            <person name="Martin F."/>
            <person name="Silar P."/>
            <person name="Natvig D."/>
            <person name="Lalanne C."/>
            <person name="Gautier V."/>
            <person name="Ament-Velasquez S.L."/>
            <person name="Kruys A."/>
            <person name="Hutchinson M.I."/>
            <person name="Powell A.J."/>
            <person name="Barry K."/>
            <person name="Miller A.N."/>
            <person name="Grigoriev I.V."/>
            <person name="Debuchy R."/>
            <person name="Gladieux P."/>
            <person name="Thoren M.H."/>
            <person name="Johannesson H."/>
        </authorList>
    </citation>
    <scope>NUCLEOTIDE SEQUENCE</scope>
    <source>
        <strain evidence="1">CBS 757.83</strain>
    </source>
</reference>
<dbReference type="EMBL" id="MU863624">
    <property type="protein sequence ID" value="KAK4106466.1"/>
    <property type="molecule type" value="Genomic_DNA"/>
</dbReference>
<evidence type="ECO:0000313" key="1">
    <source>
        <dbReference type="EMBL" id="KAK4106466.1"/>
    </source>
</evidence>
<sequence>MDSSTPADFDPVSATVPQIMEEFVSQRVKRWKARQENVPDRELAAVIGAMCWDNDFLPRRGPGCLLPDGRGGHAYVPYDERREGLPADLQQRIDILNRWVRNPENAPALRKLDKLLEKEVNEKCFWEFLDGGSAERVDFHGKAETTDKQIKMLAKYRLMEGGFDVSPHDKRHPHFKFGVSDVNEFGNISMNWRYLNWDCTEGEVLRCLNDYSRSSFSPENVLGRLLRDLDTIHHPEDAVMEAEKLGNELQAPKPVQNEPEWSYFLCGLDDATIPIEDITWTSLRLSPNDFKVMKRMSREQSRWPIIFRRSQLRHYQLCFRVHQLQLRQLQYCQEVEKDAALKALDQSGKPYLEGG</sequence>
<accession>A0AAN6T6W1</accession>
<comment type="caution">
    <text evidence="1">The sequence shown here is derived from an EMBL/GenBank/DDBJ whole genome shotgun (WGS) entry which is preliminary data.</text>
</comment>
<evidence type="ECO:0000313" key="2">
    <source>
        <dbReference type="Proteomes" id="UP001305647"/>
    </source>
</evidence>
<gene>
    <name evidence="1" type="ORF">N658DRAFT_502927</name>
</gene>
<dbReference type="Proteomes" id="UP001305647">
    <property type="component" value="Unassembled WGS sequence"/>
</dbReference>